<dbReference type="VEuPathDB" id="VectorBase:LOC119183792"/>
<gene>
    <name evidence="1" type="ORF">HPB51_026964</name>
</gene>
<dbReference type="EMBL" id="JABSTU010002514">
    <property type="protein sequence ID" value="KAH7977185.1"/>
    <property type="molecule type" value="Genomic_DNA"/>
</dbReference>
<dbReference type="OrthoDB" id="6530815at2759"/>
<reference evidence="1" key="2">
    <citation type="submission" date="2021-09" db="EMBL/GenBank/DDBJ databases">
        <authorList>
            <person name="Jia N."/>
            <person name="Wang J."/>
            <person name="Shi W."/>
            <person name="Du L."/>
            <person name="Sun Y."/>
            <person name="Zhan W."/>
            <person name="Jiang J."/>
            <person name="Wang Q."/>
            <person name="Zhang B."/>
            <person name="Ji P."/>
            <person name="Sakyi L.B."/>
            <person name="Cui X."/>
            <person name="Yuan T."/>
            <person name="Jiang B."/>
            <person name="Yang W."/>
            <person name="Lam T.T.-Y."/>
            <person name="Chang Q."/>
            <person name="Ding S."/>
            <person name="Wang X."/>
            <person name="Zhu J."/>
            <person name="Ruan X."/>
            <person name="Zhao L."/>
            <person name="Wei J."/>
            <person name="Que T."/>
            <person name="Du C."/>
            <person name="Cheng J."/>
            <person name="Dai P."/>
            <person name="Han X."/>
            <person name="Huang E."/>
            <person name="Gao Y."/>
            <person name="Liu J."/>
            <person name="Shao H."/>
            <person name="Ye R."/>
            <person name="Li L."/>
            <person name="Wei W."/>
            <person name="Wang X."/>
            <person name="Wang C."/>
            <person name="Huo Q."/>
            <person name="Li W."/>
            <person name="Guo W."/>
            <person name="Chen H."/>
            <person name="Chen S."/>
            <person name="Zhou L."/>
            <person name="Zhou L."/>
            <person name="Ni X."/>
            <person name="Tian J."/>
            <person name="Zhou Y."/>
            <person name="Sheng Y."/>
            <person name="Liu T."/>
            <person name="Pan Y."/>
            <person name="Xia L."/>
            <person name="Li J."/>
            <person name="Zhao F."/>
            <person name="Cao W."/>
        </authorList>
    </citation>
    <scope>NUCLEOTIDE SEQUENCE</scope>
    <source>
        <strain evidence="1">Rmic-2018</strain>
        <tissue evidence="1">Larvae</tissue>
    </source>
</reference>
<accession>A0A9J6D1I8</accession>
<name>A0A9J6D1I8_RHIMP</name>
<comment type="caution">
    <text evidence="1">The sequence shown here is derived from an EMBL/GenBank/DDBJ whole genome shotgun (WGS) entry which is preliminary data.</text>
</comment>
<evidence type="ECO:0000313" key="2">
    <source>
        <dbReference type="Proteomes" id="UP000821866"/>
    </source>
</evidence>
<proteinExistence type="predicted"/>
<keyword evidence="2" id="KW-1185">Reference proteome</keyword>
<organism evidence="1 2">
    <name type="scientific">Rhipicephalus microplus</name>
    <name type="common">Cattle tick</name>
    <name type="synonym">Boophilus microplus</name>
    <dbReference type="NCBI Taxonomy" id="6941"/>
    <lineage>
        <taxon>Eukaryota</taxon>
        <taxon>Metazoa</taxon>
        <taxon>Ecdysozoa</taxon>
        <taxon>Arthropoda</taxon>
        <taxon>Chelicerata</taxon>
        <taxon>Arachnida</taxon>
        <taxon>Acari</taxon>
        <taxon>Parasitiformes</taxon>
        <taxon>Ixodida</taxon>
        <taxon>Ixodoidea</taxon>
        <taxon>Ixodidae</taxon>
        <taxon>Rhipicephalinae</taxon>
        <taxon>Rhipicephalus</taxon>
        <taxon>Boophilus</taxon>
    </lineage>
</organism>
<evidence type="ECO:0000313" key="1">
    <source>
        <dbReference type="EMBL" id="KAH7977185.1"/>
    </source>
</evidence>
<protein>
    <submittedName>
        <fullName evidence="1">Uncharacterized protein</fullName>
    </submittedName>
</protein>
<sequence>MAYVEVLCSHLSRVPQHELRCLDNDGFTDLPKLADKSVPEAVSAVRAHLESIAAMRDRLDCAAHLFTCMAGLGVIGSWVLYRADRREDPTDIIGDILKKMRQRRVHGVFAKATENVCCTCLLVPEEERGRDFRPYLFVDWYTKPCVAIHETPDIHSPLLETVLRQTLGNPPRSYRCGVYRDLRSLYAGVLQLFP</sequence>
<dbReference type="Proteomes" id="UP000821866">
    <property type="component" value="Unassembled WGS sequence"/>
</dbReference>
<dbReference type="AlphaFoldDB" id="A0A9J6D1I8"/>
<reference evidence="1" key="1">
    <citation type="journal article" date="2020" name="Cell">
        <title>Large-Scale Comparative Analyses of Tick Genomes Elucidate Their Genetic Diversity and Vector Capacities.</title>
        <authorList>
            <consortium name="Tick Genome and Microbiome Consortium (TIGMIC)"/>
            <person name="Jia N."/>
            <person name="Wang J."/>
            <person name="Shi W."/>
            <person name="Du L."/>
            <person name="Sun Y."/>
            <person name="Zhan W."/>
            <person name="Jiang J.F."/>
            <person name="Wang Q."/>
            <person name="Zhang B."/>
            <person name="Ji P."/>
            <person name="Bell-Sakyi L."/>
            <person name="Cui X.M."/>
            <person name="Yuan T.T."/>
            <person name="Jiang B.G."/>
            <person name="Yang W.F."/>
            <person name="Lam T.T."/>
            <person name="Chang Q.C."/>
            <person name="Ding S.J."/>
            <person name="Wang X.J."/>
            <person name="Zhu J.G."/>
            <person name="Ruan X.D."/>
            <person name="Zhao L."/>
            <person name="Wei J.T."/>
            <person name="Ye R.Z."/>
            <person name="Que T.C."/>
            <person name="Du C.H."/>
            <person name="Zhou Y.H."/>
            <person name="Cheng J.X."/>
            <person name="Dai P.F."/>
            <person name="Guo W.B."/>
            <person name="Han X.H."/>
            <person name="Huang E.J."/>
            <person name="Li L.F."/>
            <person name="Wei W."/>
            <person name="Gao Y.C."/>
            <person name="Liu J.Z."/>
            <person name="Shao H.Z."/>
            <person name="Wang X."/>
            <person name="Wang C.C."/>
            <person name="Yang T.C."/>
            <person name="Huo Q.B."/>
            <person name="Li W."/>
            <person name="Chen H.Y."/>
            <person name="Chen S.E."/>
            <person name="Zhou L.G."/>
            <person name="Ni X.B."/>
            <person name="Tian J.H."/>
            <person name="Sheng Y."/>
            <person name="Liu T."/>
            <person name="Pan Y.S."/>
            <person name="Xia L.Y."/>
            <person name="Li J."/>
            <person name="Zhao F."/>
            <person name="Cao W.C."/>
        </authorList>
    </citation>
    <scope>NUCLEOTIDE SEQUENCE</scope>
    <source>
        <strain evidence="1">Rmic-2018</strain>
    </source>
</reference>